<reference evidence="1" key="2">
    <citation type="journal article" date="2023" name="IMA Fungus">
        <title>Comparative genomic study of the Penicillium genus elucidates a diverse pangenome and 15 lateral gene transfer events.</title>
        <authorList>
            <person name="Petersen C."/>
            <person name="Sorensen T."/>
            <person name="Nielsen M.R."/>
            <person name="Sondergaard T.E."/>
            <person name="Sorensen J.L."/>
            <person name="Fitzpatrick D.A."/>
            <person name="Frisvad J.C."/>
            <person name="Nielsen K.L."/>
        </authorList>
    </citation>
    <scope>NUCLEOTIDE SEQUENCE</scope>
    <source>
        <strain evidence="1">IBT 21917</strain>
    </source>
</reference>
<dbReference type="Proteomes" id="UP001146351">
    <property type="component" value="Unassembled WGS sequence"/>
</dbReference>
<dbReference type="EMBL" id="JAPQKO010000005">
    <property type="protein sequence ID" value="KAJ5162135.1"/>
    <property type="molecule type" value="Genomic_DNA"/>
</dbReference>
<organism evidence="1 2">
    <name type="scientific">Penicillium capsulatum</name>
    <dbReference type="NCBI Taxonomy" id="69766"/>
    <lineage>
        <taxon>Eukaryota</taxon>
        <taxon>Fungi</taxon>
        <taxon>Dikarya</taxon>
        <taxon>Ascomycota</taxon>
        <taxon>Pezizomycotina</taxon>
        <taxon>Eurotiomycetes</taxon>
        <taxon>Eurotiomycetidae</taxon>
        <taxon>Eurotiales</taxon>
        <taxon>Aspergillaceae</taxon>
        <taxon>Penicillium</taxon>
    </lineage>
</organism>
<evidence type="ECO:0000313" key="2">
    <source>
        <dbReference type="Proteomes" id="UP001146351"/>
    </source>
</evidence>
<evidence type="ECO:0000313" key="1">
    <source>
        <dbReference type="EMBL" id="KAJ5162135.1"/>
    </source>
</evidence>
<dbReference type="AlphaFoldDB" id="A0A9W9I458"/>
<gene>
    <name evidence="1" type="ORF">N7492_007527</name>
</gene>
<accession>A0A9W9I458</accession>
<sequence>MALGAVSVFNTVNSTYILVDHVRSAKRVPSSMDFLYEDDNWQRTFKAHILVKQVMITIYLAARLGIMALVCSTLRALPEDSYTTIAWVTSIPHF</sequence>
<name>A0A9W9I458_9EURO</name>
<protein>
    <submittedName>
        <fullName evidence="1">Uncharacterized protein</fullName>
    </submittedName>
</protein>
<proteinExistence type="predicted"/>
<comment type="caution">
    <text evidence="1">The sequence shown here is derived from an EMBL/GenBank/DDBJ whole genome shotgun (WGS) entry which is preliminary data.</text>
</comment>
<dbReference type="OrthoDB" id="3061561at2759"/>
<keyword evidence="2" id="KW-1185">Reference proteome</keyword>
<reference evidence="1" key="1">
    <citation type="submission" date="2022-11" db="EMBL/GenBank/DDBJ databases">
        <authorList>
            <person name="Petersen C."/>
        </authorList>
    </citation>
    <scope>NUCLEOTIDE SEQUENCE</scope>
    <source>
        <strain evidence="1">IBT 21917</strain>
    </source>
</reference>